<dbReference type="NCBIfam" id="TIGR01297">
    <property type="entry name" value="CDF"/>
    <property type="match status" value="1"/>
</dbReference>
<dbReference type="Gene3D" id="3.30.70.1350">
    <property type="entry name" value="Cation efflux protein, cytoplasmic domain"/>
    <property type="match status" value="1"/>
</dbReference>
<dbReference type="InterPro" id="IPR002524">
    <property type="entry name" value="Cation_efflux"/>
</dbReference>
<dbReference type="GO" id="GO:0016020">
    <property type="term" value="C:membrane"/>
    <property type="evidence" value="ECO:0007669"/>
    <property type="project" value="UniProtKB-SubCell"/>
</dbReference>
<evidence type="ECO:0000256" key="5">
    <source>
        <dbReference type="ARBA" id="ARBA00022989"/>
    </source>
</evidence>
<dbReference type="GeneID" id="82150155"/>
<comment type="subcellular location">
    <subcellularLocation>
        <location evidence="1">Membrane</location>
        <topology evidence="1">Multi-pass membrane protein</topology>
    </subcellularLocation>
</comment>
<dbReference type="Gene3D" id="1.20.1510.10">
    <property type="entry name" value="Cation efflux protein transmembrane domain"/>
    <property type="match status" value="1"/>
</dbReference>
<reference evidence="10 11" key="1">
    <citation type="submission" date="2019-02" db="EMBL/GenBank/DDBJ databases">
        <title>Isolation and identification of novel species under the genus Muribaculum.</title>
        <authorList>
            <person name="Miyake S."/>
            <person name="Ding Y."/>
            <person name="Low A."/>
            <person name="Soh M."/>
            <person name="Seedorf H."/>
        </authorList>
    </citation>
    <scope>NUCLEOTIDE SEQUENCE [LARGE SCALE GENOMIC DNA]</scope>
    <source>
        <strain evidence="10 11">TLL-A3</strain>
    </source>
</reference>
<evidence type="ECO:0000313" key="10">
    <source>
        <dbReference type="EMBL" id="TGG36235.1"/>
    </source>
</evidence>
<dbReference type="InterPro" id="IPR050291">
    <property type="entry name" value="CDF_Transporter"/>
</dbReference>
<dbReference type="InterPro" id="IPR027470">
    <property type="entry name" value="Cation_efflux_CTD"/>
</dbReference>
<evidence type="ECO:0000259" key="9">
    <source>
        <dbReference type="Pfam" id="PF16916"/>
    </source>
</evidence>
<evidence type="ECO:0000256" key="2">
    <source>
        <dbReference type="ARBA" id="ARBA00008114"/>
    </source>
</evidence>
<sequence length="295" mass="32375">MSVSIIRHVTWVGFWVNAVLMVIKIAIGHYGHSDALVADGVHSLSDFATDLIVLAFVGIAYKGADSRHPYGHGKFETFASLLISVTLLLVAIGLGWAGVRAITGSLNGNPLPRPDIWTIAVAIIAILSKEWLYRYTIATGRRIDSSSLIANAWHHRSDAISSIATLIGVSLGYFLGEEWRIADPIVSIIIAFFIAWSAIEIGRPSVDELLERSLPNEKINEIEQAVASVEGVKAYHRLRTRRNGHSYLAELHIKVDPDITVTQGHDIATAVEYALRELLGQDSIITVHVEPYRNG</sequence>
<gene>
    <name evidence="10" type="ORF">EZ315_10190</name>
</gene>
<dbReference type="EMBL" id="SJSA01000002">
    <property type="protein sequence ID" value="TGG36235.1"/>
    <property type="molecule type" value="Genomic_DNA"/>
</dbReference>
<keyword evidence="3" id="KW-0813">Transport</keyword>
<dbReference type="SUPFAM" id="SSF160240">
    <property type="entry name" value="Cation efflux protein cytoplasmic domain-like"/>
    <property type="match status" value="1"/>
</dbReference>
<feature type="transmembrane region" description="Helical" evidence="7">
    <location>
        <begin position="75"/>
        <end position="96"/>
    </location>
</feature>
<keyword evidence="5 7" id="KW-1133">Transmembrane helix</keyword>
<feature type="domain" description="Cation efflux protein cytoplasmic" evidence="9">
    <location>
        <begin position="214"/>
        <end position="292"/>
    </location>
</feature>
<evidence type="ECO:0000256" key="7">
    <source>
        <dbReference type="SAM" id="Phobius"/>
    </source>
</evidence>
<dbReference type="Pfam" id="PF16916">
    <property type="entry name" value="ZT_dimer"/>
    <property type="match status" value="1"/>
</dbReference>
<dbReference type="SUPFAM" id="SSF161111">
    <property type="entry name" value="Cation efflux protein transmembrane domain-like"/>
    <property type="match status" value="1"/>
</dbReference>
<feature type="transmembrane region" description="Helical" evidence="7">
    <location>
        <begin position="44"/>
        <end position="63"/>
    </location>
</feature>
<dbReference type="GO" id="GO:0008324">
    <property type="term" value="F:monoatomic cation transmembrane transporter activity"/>
    <property type="evidence" value="ECO:0007669"/>
    <property type="project" value="InterPro"/>
</dbReference>
<evidence type="ECO:0000256" key="3">
    <source>
        <dbReference type="ARBA" id="ARBA00022448"/>
    </source>
</evidence>
<dbReference type="Proteomes" id="UP000297635">
    <property type="component" value="Unassembled WGS sequence"/>
</dbReference>
<keyword evidence="4 7" id="KW-0812">Transmembrane</keyword>
<feature type="transmembrane region" description="Helical" evidence="7">
    <location>
        <begin position="12"/>
        <end position="32"/>
    </location>
</feature>
<dbReference type="InterPro" id="IPR027469">
    <property type="entry name" value="Cation_efflux_TMD_sf"/>
</dbReference>
<evidence type="ECO:0000256" key="4">
    <source>
        <dbReference type="ARBA" id="ARBA00022692"/>
    </source>
</evidence>
<evidence type="ECO:0000256" key="6">
    <source>
        <dbReference type="ARBA" id="ARBA00023136"/>
    </source>
</evidence>
<dbReference type="PANTHER" id="PTHR43840">
    <property type="entry name" value="MITOCHONDRIAL METAL TRANSPORTER 1-RELATED"/>
    <property type="match status" value="1"/>
</dbReference>
<keyword evidence="11" id="KW-1185">Reference proteome</keyword>
<name>A0A4Z0V3Y5_9BACT</name>
<organism evidence="10 11">
    <name type="scientific">Duncaniella freteri</name>
    <dbReference type="NCBI Taxonomy" id="2530391"/>
    <lineage>
        <taxon>Bacteria</taxon>
        <taxon>Pseudomonadati</taxon>
        <taxon>Bacteroidota</taxon>
        <taxon>Bacteroidia</taxon>
        <taxon>Bacteroidales</taxon>
        <taxon>Muribaculaceae</taxon>
        <taxon>Duncaniella</taxon>
    </lineage>
</organism>
<feature type="domain" description="Cation efflux protein transmembrane" evidence="8">
    <location>
        <begin position="11"/>
        <end position="210"/>
    </location>
</feature>
<accession>A0A4Z0V3Y5</accession>
<dbReference type="InterPro" id="IPR036837">
    <property type="entry name" value="Cation_efflux_CTD_sf"/>
</dbReference>
<dbReference type="AlphaFoldDB" id="A0A4Z0V3Y5"/>
<comment type="similarity">
    <text evidence="2">Belongs to the cation diffusion facilitator (CDF) transporter (TC 2.A.4) family.</text>
</comment>
<evidence type="ECO:0000313" key="11">
    <source>
        <dbReference type="Proteomes" id="UP000297635"/>
    </source>
</evidence>
<evidence type="ECO:0000259" key="8">
    <source>
        <dbReference type="Pfam" id="PF01545"/>
    </source>
</evidence>
<proteinExistence type="inferred from homology"/>
<feature type="transmembrane region" description="Helical" evidence="7">
    <location>
        <begin position="116"/>
        <end position="136"/>
    </location>
</feature>
<dbReference type="PANTHER" id="PTHR43840:SF15">
    <property type="entry name" value="MITOCHONDRIAL METAL TRANSPORTER 1-RELATED"/>
    <property type="match status" value="1"/>
</dbReference>
<dbReference type="InterPro" id="IPR058533">
    <property type="entry name" value="Cation_efflux_TM"/>
</dbReference>
<protein>
    <submittedName>
        <fullName evidence="10">Cation transporter</fullName>
    </submittedName>
</protein>
<dbReference type="RefSeq" id="WP_135471979.1">
    <property type="nucleotide sequence ID" value="NZ_CASGTF010000068.1"/>
</dbReference>
<keyword evidence="6 7" id="KW-0472">Membrane</keyword>
<dbReference type="FunFam" id="1.20.1510.10:FF:000006">
    <property type="entry name" value="Divalent cation efflux transporter"/>
    <property type="match status" value="1"/>
</dbReference>
<evidence type="ECO:0000256" key="1">
    <source>
        <dbReference type="ARBA" id="ARBA00004141"/>
    </source>
</evidence>
<dbReference type="Pfam" id="PF01545">
    <property type="entry name" value="Cation_efflux"/>
    <property type="match status" value="1"/>
</dbReference>
<comment type="caution">
    <text evidence="10">The sequence shown here is derived from an EMBL/GenBank/DDBJ whole genome shotgun (WGS) entry which is preliminary data.</text>
</comment>